<protein>
    <recommendedName>
        <fullName evidence="8">Calpain catalytic domain-containing protein</fullName>
    </recommendedName>
</protein>
<dbReference type="InterPro" id="IPR022684">
    <property type="entry name" value="Calpain_cysteine_protease"/>
</dbReference>
<dbReference type="OrthoDB" id="167576at2759"/>
<dbReference type="PANTHER" id="PTHR10183:SF379">
    <property type="entry name" value="CALPAIN-5"/>
    <property type="match status" value="1"/>
</dbReference>
<organism evidence="9 10">
    <name type="scientific">Pseudocohnilembus persalinus</name>
    <name type="common">Ciliate</name>
    <dbReference type="NCBI Taxonomy" id="266149"/>
    <lineage>
        <taxon>Eukaryota</taxon>
        <taxon>Sar</taxon>
        <taxon>Alveolata</taxon>
        <taxon>Ciliophora</taxon>
        <taxon>Intramacronucleata</taxon>
        <taxon>Oligohymenophorea</taxon>
        <taxon>Scuticociliatia</taxon>
        <taxon>Philasterida</taxon>
        <taxon>Pseudocohnilembidae</taxon>
        <taxon>Pseudocohnilembus</taxon>
    </lineage>
</organism>
<evidence type="ECO:0000256" key="7">
    <source>
        <dbReference type="SAM" id="MobiDB-lite"/>
    </source>
</evidence>
<dbReference type="AlphaFoldDB" id="A0A0V0R003"/>
<dbReference type="PRINTS" id="PR00704">
    <property type="entry name" value="CALPAIN"/>
</dbReference>
<proteinExistence type="inferred from homology"/>
<keyword evidence="4" id="KW-0788">Thiol protease</keyword>
<gene>
    <name evidence="9" type="ORF">PPERSA_11165</name>
</gene>
<name>A0A0V0R003_PSEPJ</name>
<evidence type="ECO:0000256" key="3">
    <source>
        <dbReference type="ARBA" id="ARBA00022801"/>
    </source>
</evidence>
<keyword evidence="10" id="KW-1185">Reference proteome</keyword>
<comment type="caution">
    <text evidence="9">The sequence shown here is derived from an EMBL/GenBank/DDBJ whole genome shotgun (WGS) entry which is preliminary data.</text>
</comment>
<comment type="similarity">
    <text evidence="1">Belongs to the peptidase C2 family.</text>
</comment>
<dbReference type="Gene3D" id="3.90.70.10">
    <property type="entry name" value="Cysteine proteinases"/>
    <property type="match status" value="1"/>
</dbReference>
<dbReference type="GO" id="GO:0006508">
    <property type="term" value="P:proteolysis"/>
    <property type="evidence" value="ECO:0007669"/>
    <property type="project" value="UniProtKB-KW"/>
</dbReference>
<dbReference type="InParanoid" id="A0A0V0R003"/>
<dbReference type="GO" id="GO:0004198">
    <property type="term" value="F:calcium-dependent cysteine-type endopeptidase activity"/>
    <property type="evidence" value="ECO:0007669"/>
    <property type="project" value="InterPro"/>
</dbReference>
<dbReference type="SMART" id="SM00230">
    <property type="entry name" value="CysPc"/>
    <property type="match status" value="1"/>
</dbReference>
<reference evidence="9 10" key="1">
    <citation type="journal article" date="2015" name="Sci. Rep.">
        <title>Genome of the facultative scuticociliatosis pathogen Pseudocohnilembus persalinus provides insight into its virulence through horizontal gene transfer.</title>
        <authorList>
            <person name="Xiong J."/>
            <person name="Wang G."/>
            <person name="Cheng J."/>
            <person name="Tian M."/>
            <person name="Pan X."/>
            <person name="Warren A."/>
            <person name="Jiang C."/>
            <person name="Yuan D."/>
            <person name="Miao W."/>
        </authorList>
    </citation>
    <scope>NUCLEOTIDE SEQUENCE [LARGE SCALE GENOMIC DNA]</scope>
    <source>
        <strain evidence="9">36N120E</strain>
    </source>
</reference>
<dbReference type="Proteomes" id="UP000054937">
    <property type="component" value="Unassembled WGS sequence"/>
</dbReference>
<evidence type="ECO:0000256" key="1">
    <source>
        <dbReference type="ARBA" id="ARBA00007623"/>
    </source>
</evidence>
<dbReference type="PROSITE" id="PS50203">
    <property type="entry name" value="CALPAIN_CAT"/>
    <property type="match status" value="1"/>
</dbReference>
<dbReference type="Pfam" id="PF00648">
    <property type="entry name" value="Peptidase_C2"/>
    <property type="match status" value="1"/>
</dbReference>
<evidence type="ECO:0000259" key="8">
    <source>
        <dbReference type="PROSITE" id="PS50203"/>
    </source>
</evidence>
<evidence type="ECO:0000313" key="10">
    <source>
        <dbReference type="Proteomes" id="UP000054937"/>
    </source>
</evidence>
<evidence type="ECO:0000256" key="5">
    <source>
        <dbReference type="PIRSR" id="PIRSR622684-1"/>
    </source>
</evidence>
<dbReference type="InterPro" id="IPR038765">
    <property type="entry name" value="Papain-like_cys_pep_sf"/>
</dbReference>
<feature type="compositionally biased region" description="Polar residues" evidence="7">
    <location>
        <begin position="1"/>
        <end position="21"/>
    </location>
</feature>
<evidence type="ECO:0000256" key="4">
    <source>
        <dbReference type="ARBA" id="ARBA00022807"/>
    </source>
</evidence>
<evidence type="ECO:0000256" key="6">
    <source>
        <dbReference type="PROSITE-ProRule" id="PRU00239"/>
    </source>
</evidence>
<keyword evidence="2" id="KW-0645">Protease</keyword>
<dbReference type="EMBL" id="LDAU01000082">
    <property type="protein sequence ID" value="KRX07616.1"/>
    <property type="molecule type" value="Genomic_DNA"/>
</dbReference>
<feature type="compositionally biased region" description="Basic residues" evidence="7">
    <location>
        <begin position="24"/>
        <end position="33"/>
    </location>
</feature>
<accession>A0A0V0R003</accession>
<sequence length="806" mass="94755">MGQQNSISSAHKSSTKQQNSTDHIKKKVGQKIRIKNQQRGSNQFIPPLLIKLKGINQFTNKEQATISTNNTSKAAYIVKNNELNQNFEHYKKAYKILMKSPKNSYRDPEFLANQTSLSFYQNRFEITCRFDQIQYARPEEFLQKSEYTLFPKNNQLINPDNLKLGCLKNPYFISALSILAKHDQNLIRSIFLDDEIKEEGIYGIILCSNGNFQQTVIDDLLPIINNQPAFAKTQNSELWISYLEKAYAKNFGTYQHIQQGLCGHLLHDLTGAPYEYKMRSLQDINEMQPSEIFSYIKQNLEKNYIVAVSREKNLRNKDVYDEEEEFTKMIEDKQKLKEELIDPQFSYLILDCQVVPDVEREDNDLNDYILKVYNPFDDNQQTFGKWRGDWSENSEKWNQQNEFLHLKQDYKQKGISWISCWDFQQLFNQICVVKVNPENKYSSLCISNSKKDPLSEFQSTEVILVNIPNEEKNGFITISQKDKNFFRDLKKNQSYEYSLIRFCVVKLDNQNKVEEFIGAVVDNERDVSLEIKDVKPGNYAILIEIDWNQDLIRDFTISYYGESGAQIVRAMNNLAEDYQKLLQDVIEIHQKIEDPQRHVKLRKNIYRVSGSFGGYVYFYYRNESDDLVLRENVELQQRQFLEICPPEIESSQFSLIIPPQSTRIVTYRAQAEGYGMHSYKNFCKNIVLQSFDQKNEDDRRDFLIYHALIYPSKIKQRSMNGHFMNVFIHYYNYFGGVCILYLNNTQQKTYCEDLKLELNNLHCSLANETGTINIKIPPCELFLLDLKQIDLEDEVSYQMTPTFYLK</sequence>
<dbReference type="PANTHER" id="PTHR10183">
    <property type="entry name" value="CALPAIN"/>
    <property type="match status" value="1"/>
</dbReference>
<feature type="active site" evidence="5">
    <location>
        <position position="374"/>
    </location>
</feature>
<evidence type="ECO:0000256" key="2">
    <source>
        <dbReference type="ARBA" id="ARBA00022670"/>
    </source>
</evidence>
<feature type="domain" description="Calpain catalytic" evidence="8">
    <location>
        <begin position="104"/>
        <end position="436"/>
    </location>
</feature>
<dbReference type="SUPFAM" id="SSF54001">
    <property type="entry name" value="Cysteine proteinases"/>
    <property type="match status" value="1"/>
</dbReference>
<dbReference type="InterPro" id="IPR001300">
    <property type="entry name" value="Peptidase_C2_calpain_cat"/>
</dbReference>
<comment type="caution">
    <text evidence="6">Lacks conserved residue(s) required for the propagation of feature annotation.</text>
</comment>
<feature type="region of interest" description="Disordered" evidence="7">
    <location>
        <begin position="1"/>
        <end position="33"/>
    </location>
</feature>
<evidence type="ECO:0000313" key="9">
    <source>
        <dbReference type="EMBL" id="KRX07616.1"/>
    </source>
</evidence>
<keyword evidence="3" id="KW-0378">Hydrolase</keyword>